<accession>A0A8S1LGF1</accession>
<dbReference type="EMBL" id="CAJJDN010000019">
    <property type="protein sequence ID" value="CAD8064663.1"/>
    <property type="molecule type" value="Genomic_DNA"/>
</dbReference>
<evidence type="ECO:0000313" key="2">
    <source>
        <dbReference type="Proteomes" id="UP000692954"/>
    </source>
</evidence>
<keyword evidence="2" id="KW-1185">Reference proteome</keyword>
<name>A0A8S1LGF1_9CILI</name>
<protein>
    <submittedName>
        <fullName evidence="1">Uncharacterized protein</fullName>
    </submittedName>
</protein>
<reference evidence="1" key="1">
    <citation type="submission" date="2021-01" db="EMBL/GenBank/DDBJ databases">
        <authorList>
            <consortium name="Genoscope - CEA"/>
            <person name="William W."/>
        </authorList>
    </citation>
    <scope>NUCLEOTIDE SEQUENCE</scope>
</reference>
<proteinExistence type="predicted"/>
<dbReference type="Proteomes" id="UP000692954">
    <property type="component" value="Unassembled WGS sequence"/>
</dbReference>
<organism evidence="1 2">
    <name type="scientific">Paramecium sonneborni</name>
    <dbReference type="NCBI Taxonomy" id="65129"/>
    <lineage>
        <taxon>Eukaryota</taxon>
        <taxon>Sar</taxon>
        <taxon>Alveolata</taxon>
        <taxon>Ciliophora</taxon>
        <taxon>Intramacronucleata</taxon>
        <taxon>Oligohymenophorea</taxon>
        <taxon>Peniculida</taxon>
        <taxon>Parameciidae</taxon>
        <taxon>Paramecium</taxon>
    </lineage>
</organism>
<comment type="caution">
    <text evidence="1">The sequence shown here is derived from an EMBL/GenBank/DDBJ whole genome shotgun (WGS) entry which is preliminary data.</text>
</comment>
<dbReference type="OrthoDB" id="292163at2759"/>
<evidence type="ECO:0000313" key="1">
    <source>
        <dbReference type="EMBL" id="CAD8064663.1"/>
    </source>
</evidence>
<dbReference type="AlphaFoldDB" id="A0A8S1LGF1"/>
<gene>
    <name evidence="1" type="ORF">PSON_ATCC_30995.1.T0190229</name>
</gene>
<sequence>MNFIKQIFSKPSVQQKQSQPKNQNSDFSIFDPQYTQVRLRDAKLLIKDMKKLEEVLKFQPESINEQLKRCYALHIILSSDQYQVIDKVILSCEQNHIKPVALNTQAKTAVTTNINQTCQIMSDQQMIATQFQNSMYLNVSDQLQLYEQIHQNESEFMKIYFNYIQRITQNSDIYNSCKFHQYPYQEESLNRKLQFVWLFKIINMLNFNLGFIPYLQFSFNHKTQNSFIIKDIAYLIYKDCLMEYGFLRNEITDMIESYSQLQIRDSLQFYELVLIMLEINKKMQIFYNLRQNFALNTSSVRDIKWFTVEKKQLIEIENFISKAKLLNTAQFKKSLMVPTQKILMENLQKVMQDPTLMENSFLKEPTTSKNIKKINELMYSPLNSKQIRMSNHSRQQSKN</sequence>